<evidence type="ECO:0000259" key="7">
    <source>
        <dbReference type="Pfam" id="PF18052"/>
    </source>
</evidence>
<dbReference type="Pfam" id="PF23559">
    <property type="entry name" value="WHD_DRP"/>
    <property type="match status" value="1"/>
</dbReference>
<dbReference type="AlphaFoldDB" id="A0AAE1THH7"/>
<keyword evidence="1" id="KW-0433">Leucine-rich repeat</keyword>
<evidence type="ECO:0000259" key="8">
    <source>
        <dbReference type="Pfam" id="PF23559"/>
    </source>
</evidence>
<dbReference type="GO" id="GO:0043531">
    <property type="term" value="F:ADP binding"/>
    <property type="evidence" value="ECO:0007669"/>
    <property type="project" value="InterPro"/>
</dbReference>
<feature type="domain" description="Disease resistance N-terminal" evidence="7">
    <location>
        <begin position="9"/>
        <end position="100"/>
    </location>
</feature>
<keyword evidence="3" id="KW-0547">Nucleotide-binding</keyword>
<evidence type="ECO:0000259" key="6">
    <source>
        <dbReference type="Pfam" id="PF00931"/>
    </source>
</evidence>
<sequence>MAELVASAFLSSFLQVAFERLASHDFLDYFRRRKMDDGLLIKLHVILLSVDKIVEDAEKRQYRDRRVKLWLDVLKDEVFKAQDLLDDIATEALRQKLHFESQTATGGEVRNFFTGLVNQNQFNKEIESGIQGVLTNLDFLIKQNKILGLRESSSAGIELGVHKSVYKRLPSTRLIDESDIYGRNADKETIGKLLLSQSMGGNRWPMNVIAITGMGGMGKTTLAKLVYEDVKDQFEHRAWVCVSEEFDVYQLTKATLRSLNCPTEKLHDLHSSQLKLKETLMGKKFFLVLDDVWNENCKFWEDFRAPLKYAAPLSKILVTTRHRKVAQVICCTFIHSLKPLEGDDCWNLFAKHAFNNQHHATDPDLEEIGRKIVNRCGGLPLAIKTLGSLLHRKPSLQDWDKILKSVLWELSENDSHIIPSLRLSYHYLPSNLKRCFVYCSIFPKDYNIDKNVLIQLWMADGLIYPTQKNMSLEQAGNEVFNDLESRSFFEPSRNGDDYFIMHDLVNDLAKSVTQEFSVQLEVDQAQLMSTRTRYFSIISEYDGNCEILEKVFECQYLRCFLLLLTGSHCPLYKVDDIMSKLSRFKYMRELSLSGYKSFKNLTEGISNLEHLHYLDLSETSVEKLPDSMCLLINLQTLKLRMCFCLLELPSDFYKLVNLRHLDLDSCGILEMPKYLGKLNQLRTMNQFVVAENGGSNIKEFGALKHVTGSLAITNMKCIKDAADMREADLKAKQLQTLELRYNGVQDYSGYYYSGNEAQHQGQVLEALEPNHNVKDLTVEGYGGTKFPKWLADGSHLVSLNLWFCPNIEILPPLGQLPSLQKLTIAIFDGIKVIGEELYGNGSSMEPFPCLSYLKIAGMEKWEEWDICYEGKSFPCLEELDIRNCSRLKKSLPQHLPRLKTLLIESCENLEAALPKSSCLENLSLRCCRKITEKDMPTWSSSDVLPPLHNLTLDGCPAMESLPQGGMLSSLRRLSISWGSKVIASGRDWGLHELLSLKQLRINDIGDMECFPEEGLLPPNLQSLSLSNCHSWKRINHRGFVHLHSLTSLSLMNCPRLSFEGMPEDGLPPSLSHLSTEYCKLLKERCEKEKGPDWPIIAHIPHIEMEWCRL</sequence>
<dbReference type="InterPro" id="IPR032675">
    <property type="entry name" value="LRR_dom_sf"/>
</dbReference>
<dbReference type="FunFam" id="1.10.10.10:FF:000322">
    <property type="entry name" value="Probable disease resistance protein At1g63360"/>
    <property type="match status" value="1"/>
</dbReference>
<accession>A0AAE1THH7</accession>
<evidence type="ECO:0000256" key="4">
    <source>
        <dbReference type="ARBA" id="ARBA00022821"/>
    </source>
</evidence>
<dbReference type="Gene3D" id="3.80.10.10">
    <property type="entry name" value="Ribonuclease Inhibitor"/>
    <property type="match status" value="3"/>
</dbReference>
<dbReference type="SUPFAM" id="SSF52047">
    <property type="entry name" value="RNI-like"/>
    <property type="match status" value="1"/>
</dbReference>
<dbReference type="PANTHER" id="PTHR36766:SF51">
    <property type="entry name" value="DISEASE RESISTANCE RPP13-LIKE PROTEIN 1"/>
    <property type="match status" value="1"/>
</dbReference>
<evidence type="ECO:0000256" key="2">
    <source>
        <dbReference type="ARBA" id="ARBA00022737"/>
    </source>
</evidence>
<dbReference type="SUPFAM" id="SSF52540">
    <property type="entry name" value="P-loop containing nucleoside triphosphate hydrolases"/>
    <property type="match status" value="1"/>
</dbReference>
<dbReference type="GO" id="GO:0006952">
    <property type="term" value="P:defense response"/>
    <property type="evidence" value="ECO:0007669"/>
    <property type="project" value="UniProtKB-KW"/>
</dbReference>
<evidence type="ECO:0000256" key="5">
    <source>
        <dbReference type="ARBA" id="ARBA00022840"/>
    </source>
</evidence>
<keyword evidence="2" id="KW-0677">Repeat</keyword>
<dbReference type="Proteomes" id="UP001293593">
    <property type="component" value="Unassembled WGS sequence"/>
</dbReference>
<dbReference type="Gene3D" id="1.10.10.10">
    <property type="entry name" value="Winged helix-like DNA-binding domain superfamily/Winged helix DNA-binding domain"/>
    <property type="match status" value="1"/>
</dbReference>
<evidence type="ECO:0000256" key="1">
    <source>
        <dbReference type="ARBA" id="ARBA00022614"/>
    </source>
</evidence>
<dbReference type="GO" id="GO:0051707">
    <property type="term" value="P:response to other organism"/>
    <property type="evidence" value="ECO:0007669"/>
    <property type="project" value="UniProtKB-ARBA"/>
</dbReference>
<keyword evidence="4" id="KW-0611">Plant defense</keyword>
<name>A0AAE1THH7_9FABA</name>
<dbReference type="GO" id="GO:0005524">
    <property type="term" value="F:ATP binding"/>
    <property type="evidence" value="ECO:0007669"/>
    <property type="project" value="UniProtKB-KW"/>
</dbReference>
<comment type="caution">
    <text evidence="10">The sequence shown here is derived from an EMBL/GenBank/DDBJ whole genome shotgun (WGS) entry which is preliminary data.</text>
</comment>
<feature type="domain" description="R13L1/DRL21-like LRR repeat region" evidence="9">
    <location>
        <begin position="697"/>
        <end position="825"/>
    </location>
</feature>
<dbReference type="SUPFAM" id="SSF52058">
    <property type="entry name" value="L domain-like"/>
    <property type="match status" value="1"/>
</dbReference>
<dbReference type="PRINTS" id="PR00364">
    <property type="entry name" value="DISEASERSIST"/>
</dbReference>
<dbReference type="Gene3D" id="3.40.50.300">
    <property type="entry name" value="P-loop containing nucleotide triphosphate hydrolases"/>
    <property type="match status" value="1"/>
</dbReference>
<dbReference type="InterPro" id="IPR002182">
    <property type="entry name" value="NB-ARC"/>
</dbReference>
<dbReference type="PANTHER" id="PTHR36766">
    <property type="entry name" value="PLANT BROAD-SPECTRUM MILDEW RESISTANCE PROTEIN RPW8"/>
    <property type="match status" value="1"/>
</dbReference>
<reference evidence="10" key="1">
    <citation type="submission" date="2023-10" db="EMBL/GenBank/DDBJ databases">
        <title>Chromosome-level genome of the transformable northern wattle, Acacia crassicarpa.</title>
        <authorList>
            <person name="Massaro I."/>
            <person name="Sinha N.R."/>
            <person name="Poethig S."/>
            <person name="Leichty A.R."/>
        </authorList>
    </citation>
    <scope>NUCLEOTIDE SEQUENCE</scope>
    <source>
        <strain evidence="10">Acra3RX</strain>
        <tissue evidence="10">Leaf</tissue>
    </source>
</reference>
<gene>
    <name evidence="10" type="ORF">QN277_002055</name>
</gene>
<dbReference type="InterPro" id="IPR056789">
    <property type="entry name" value="LRR_R13L1-DRL21"/>
</dbReference>
<dbReference type="InterPro" id="IPR027417">
    <property type="entry name" value="P-loop_NTPase"/>
</dbReference>
<evidence type="ECO:0000313" key="10">
    <source>
        <dbReference type="EMBL" id="KAK4285347.1"/>
    </source>
</evidence>
<evidence type="ECO:0000256" key="3">
    <source>
        <dbReference type="ARBA" id="ARBA00022741"/>
    </source>
</evidence>
<dbReference type="Gene3D" id="1.10.8.430">
    <property type="entry name" value="Helical domain of apoptotic protease-activating factors"/>
    <property type="match status" value="1"/>
</dbReference>
<feature type="domain" description="NB-ARC" evidence="6">
    <location>
        <begin position="203"/>
        <end position="357"/>
    </location>
</feature>
<dbReference type="EMBL" id="JAWXYG010000001">
    <property type="protein sequence ID" value="KAK4285347.1"/>
    <property type="molecule type" value="Genomic_DNA"/>
</dbReference>
<feature type="domain" description="Disease resistance protein winged helix" evidence="8">
    <location>
        <begin position="441"/>
        <end position="509"/>
    </location>
</feature>
<proteinExistence type="predicted"/>
<dbReference type="Gene3D" id="1.20.5.4130">
    <property type="match status" value="1"/>
</dbReference>
<dbReference type="InterPro" id="IPR042197">
    <property type="entry name" value="Apaf_helical"/>
</dbReference>
<dbReference type="Pfam" id="PF18052">
    <property type="entry name" value="Rx_N"/>
    <property type="match status" value="1"/>
</dbReference>
<organism evidence="10 11">
    <name type="scientific">Acacia crassicarpa</name>
    <name type="common">northern wattle</name>
    <dbReference type="NCBI Taxonomy" id="499986"/>
    <lineage>
        <taxon>Eukaryota</taxon>
        <taxon>Viridiplantae</taxon>
        <taxon>Streptophyta</taxon>
        <taxon>Embryophyta</taxon>
        <taxon>Tracheophyta</taxon>
        <taxon>Spermatophyta</taxon>
        <taxon>Magnoliopsida</taxon>
        <taxon>eudicotyledons</taxon>
        <taxon>Gunneridae</taxon>
        <taxon>Pentapetalae</taxon>
        <taxon>rosids</taxon>
        <taxon>fabids</taxon>
        <taxon>Fabales</taxon>
        <taxon>Fabaceae</taxon>
        <taxon>Caesalpinioideae</taxon>
        <taxon>mimosoid clade</taxon>
        <taxon>Acacieae</taxon>
        <taxon>Acacia</taxon>
    </lineage>
</organism>
<evidence type="ECO:0000259" key="9">
    <source>
        <dbReference type="Pfam" id="PF25019"/>
    </source>
</evidence>
<dbReference type="InterPro" id="IPR036388">
    <property type="entry name" value="WH-like_DNA-bd_sf"/>
</dbReference>
<dbReference type="Pfam" id="PF00931">
    <property type="entry name" value="NB-ARC"/>
    <property type="match status" value="1"/>
</dbReference>
<dbReference type="InterPro" id="IPR058922">
    <property type="entry name" value="WHD_DRP"/>
</dbReference>
<keyword evidence="11" id="KW-1185">Reference proteome</keyword>
<keyword evidence="5" id="KW-0067">ATP-binding</keyword>
<evidence type="ECO:0000313" key="11">
    <source>
        <dbReference type="Proteomes" id="UP001293593"/>
    </source>
</evidence>
<dbReference type="InterPro" id="IPR041118">
    <property type="entry name" value="Rx_N"/>
</dbReference>
<protein>
    <recommendedName>
        <fullName evidence="12">Disease resistance RPP13-like protein 1</fullName>
    </recommendedName>
</protein>
<dbReference type="Pfam" id="PF25019">
    <property type="entry name" value="LRR_R13L1-DRL21"/>
    <property type="match status" value="1"/>
</dbReference>
<evidence type="ECO:0008006" key="12">
    <source>
        <dbReference type="Google" id="ProtNLM"/>
    </source>
</evidence>